<keyword evidence="3" id="KW-1185">Reference proteome</keyword>
<dbReference type="Proteomes" id="UP000499080">
    <property type="component" value="Unassembled WGS sequence"/>
</dbReference>
<organism evidence="2 3">
    <name type="scientific">Araneus ventricosus</name>
    <name type="common">Orbweaver spider</name>
    <name type="synonym">Epeira ventricosa</name>
    <dbReference type="NCBI Taxonomy" id="182803"/>
    <lineage>
        <taxon>Eukaryota</taxon>
        <taxon>Metazoa</taxon>
        <taxon>Ecdysozoa</taxon>
        <taxon>Arthropoda</taxon>
        <taxon>Chelicerata</taxon>
        <taxon>Arachnida</taxon>
        <taxon>Araneae</taxon>
        <taxon>Araneomorphae</taxon>
        <taxon>Entelegynae</taxon>
        <taxon>Araneoidea</taxon>
        <taxon>Araneidae</taxon>
        <taxon>Araneus</taxon>
    </lineage>
</organism>
<evidence type="ECO:0000313" key="2">
    <source>
        <dbReference type="EMBL" id="GBM92084.1"/>
    </source>
</evidence>
<reference evidence="2 3" key="1">
    <citation type="journal article" date="2019" name="Sci. Rep.">
        <title>Orb-weaving spider Araneus ventricosus genome elucidates the spidroin gene catalogue.</title>
        <authorList>
            <person name="Kono N."/>
            <person name="Nakamura H."/>
            <person name="Ohtoshi R."/>
            <person name="Moran D.A.P."/>
            <person name="Shinohara A."/>
            <person name="Yoshida Y."/>
            <person name="Fujiwara M."/>
            <person name="Mori M."/>
            <person name="Tomita M."/>
            <person name="Arakawa K."/>
        </authorList>
    </citation>
    <scope>NUCLEOTIDE SEQUENCE [LARGE SCALE GENOMIC DNA]</scope>
</reference>
<comment type="caution">
    <text evidence="2">The sequence shown here is derived from an EMBL/GenBank/DDBJ whole genome shotgun (WGS) entry which is preliminary data.</text>
</comment>
<dbReference type="EMBL" id="BGPR01003761">
    <property type="protein sequence ID" value="GBM92084.1"/>
    <property type="molecule type" value="Genomic_DNA"/>
</dbReference>
<protein>
    <submittedName>
        <fullName evidence="2">Uncharacterized protein</fullName>
    </submittedName>
</protein>
<dbReference type="AlphaFoldDB" id="A0A4Y2JQ50"/>
<sequence>MTRATPELAPPLQTSAPYQREDVWPLNVQQAHMPGGSLVESGFGPVTLLPQSRDLTTRPPRPHQYAGKYLEGVLTILQPLEVTSQFT</sequence>
<feature type="region of interest" description="Disordered" evidence="1">
    <location>
        <begin position="35"/>
        <end position="64"/>
    </location>
</feature>
<name>A0A4Y2JQ50_ARAVE</name>
<proteinExistence type="predicted"/>
<gene>
    <name evidence="2" type="ORF">AVEN_79685_1</name>
</gene>
<evidence type="ECO:0000313" key="3">
    <source>
        <dbReference type="Proteomes" id="UP000499080"/>
    </source>
</evidence>
<accession>A0A4Y2JQ50</accession>
<evidence type="ECO:0000256" key="1">
    <source>
        <dbReference type="SAM" id="MobiDB-lite"/>
    </source>
</evidence>